<dbReference type="CDD" id="cd12254">
    <property type="entry name" value="RRM_hnRNPH_ESRPs_RBM12_like"/>
    <property type="match status" value="1"/>
</dbReference>
<evidence type="ECO:0000256" key="1">
    <source>
        <dbReference type="ARBA" id="ARBA00022664"/>
    </source>
</evidence>
<dbReference type="GO" id="GO:0006397">
    <property type="term" value="P:mRNA processing"/>
    <property type="evidence" value="ECO:0007669"/>
    <property type="project" value="UniProtKB-KW"/>
</dbReference>
<protein>
    <recommendedName>
        <fullName evidence="6">RRM domain-containing protein</fullName>
    </recommendedName>
</protein>
<evidence type="ECO:0000256" key="5">
    <source>
        <dbReference type="SAM" id="MobiDB-lite"/>
    </source>
</evidence>
<sequence length="468" mass="50081">MARSRSRSPDRRRRGRSRSRERRRSSSRDYERRSRFLVTDTDQASFAAQMQQQQLAAQQQAALQKQILAQQMLAGGGAAGLAAAAGAAAGGLTDKRQREVYIGNLAMGQVTADMLREFFNQAFSHLTPDPVNAPPVTRSAMEGPSRYAFVEFRTEEMTLVALSMDKVVELCGRPLTIGRPKGWTPPLPSAAPAAAAAAGPTAPAAAPEQTLLLSNALPVSGVRQAEDRAVLAAEVREEAERHGRVEEVAVPAPPTSIQDAMPARVYIRYATPEDAKAAVAIFNKRTLDGNVIKAVLVPDEEWQDSRAGQWVTRHSSIAGIPLPGLYTKTPLPAGITGLAALNSALSALVQTNPGIATVLTAGINAEEVPLEEGYVKVRNLTPTVTKKDILDFFVGCGVQAESDVTLVYSADGTSLGEAFVHFSGPQARLRLGLSRDATVMPATARPVEVLTAVGEDLQRRIMSGCRLE</sequence>
<dbReference type="InterPro" id="IPR012677">
    <property type="entry name" value="Nucleotide-bd_a/b_plait_sf"/>
</dbReference>
<dbReference type="SUPFAM" id="SSF54928">
    <property type="entry name" value="RNA-binding domain, RBD"/>
    <property type="match status" value="2"/>
</dbReference>
<feature type="region of interest" description="Disordered" evidence="5">
    <location>
        <begin position="1"/>
        <end position="33"/>
    </location>
</feature>
<dbReference type="CDD" id="cd12232">
    <property type="entry name" value="RRM3_U2AF65"/>
    <property type="match status" value="1"/>
</dbReference>
<feature type="compositionally biased region" description="Low complexity" evidence="5">
    <location>
        <begin position="190"/>
        <end position="202"/>
    </location>
</feature>
<gene>
    <name evidence="7" type="ORF">g.3424</name>
</gene>
<keyword evidence="3" id="KW-0508">mRNA splicing</keyword>
<dbReference type="GO" id="GO:0003723">
    <property type="term" value="F:RNA binding"/>
    <property type="evidence" value="ECO:0007669"/>
    <property type="project" value="UniProtKB-UniRule"/>
</dbReference>
<dbReference type="EMBL" id="GDKF01001501">
    <property type="protein sequence ID" value="JAT77121.1"/>
    <property type="molecule type" value="Transcribed_RNA"/>
</dbReference>
<feature type="region of interest" description="Disordered" evidence="5">
    <location>
        <begin position="181"/>
        <end position="202"/>
    </location>
</feature>
<dbReference type="Gene3D" id="3.30.70.330">
    <property type="match status" value="3"/>
</dbReference>
<name>A0A1D2ADE9_AUXPR</name>
<dbReference type="Pfam" id="PF00076">
    <property type="entry name" value="RRM_1"/>
    <property type="match status" value="1"/>
</dbReference>
<feature type="domain" description="RRM" evidence="6">
    <location>
        <begin position="98"/>
        <end position="182"/>
    </location>
</feature>
<proteinExistence type="predicted"/>
<evidence type="ECO:0000256" key="3">
    <source>
        <dbReference type="ARBA" id="ARBA00023187"/>
    </source>
</evidence>
<keyword evidence="1" id="KW-0507">mRNA processing</keyword>
<dbReference type="SMART" id="SM00360">
    <property type="entry name" value="RRM"/>
    <property type="match status" value="3"/>
</dbReference>
<dbReference type="PROSITE" id="PS50102">
    <property type="entry name" value="RRM"/>
    <property type="match status" value="1"/>
</dbReference>
<reference evidence="7" key="1">
    <citation type="submission" date="2015-08" db="EMBL/GenBank/DDBJ databases">
        <authorList>
            <person name="Babu N.S."/>
            <person name="Beckwith C.J."/>
            <person name="Beseler K.G."/>
            <person name="Brison A."/>
            <person name="Carone J.V."/>
            <person name="Caskin T.P."/>
            <person name="Diamond M."/>
            <person name="Durham M.E."/>
            <person name="Foxe J.M."/>
            <person name="Go M."/>
            <person name="Henderson B.A."/>
            <person name="Jones I.B."/>
            <person name="McGettigan J.A."/>
            <person name="Micheletti S.J."/>
            <person name="Nasrallah M.E."/>
            <person name="Ortiz D."/>
            <person name="Piller C.R."/>
            <person name="Privatt S.R."/>
            <person name="Schneider S.L."/>
            <person name="Sharp S."/>
            <person name="Smith T.C."/>
            <person name="Stanton J.D."/>
            <person name="Ullery H.E."/>
            <person name="Wilson R.J."/>
            <person name="Serrano M.G."/>
            <person name="Buck G."/>
            <person name="Lee V."/>
            <person name="Wang Y."/>
            <person name="Carvalho R."/>
            <person name="Voegtly L."/>
            <person name="Shi R."/>
            <person name="Duckworth R."/>
            <person name="Johnson A."/>
            <person name="Loviza R."/>
            <person name="Walstead R."/>
            <person name="Shah Z."/>
            <person name="Kiflezghi M."/>
            <person name="Wade K."/>
            <person name="Ball S.L."/>
            <person name="Bradley K.W."/>
            <person name="Asai D.J."/>
            <person name="Bowman C.A."/>
            <person name="Russell D.A."/>
            <person name="Pope W.H."/>
            <person name="Jacobs-Sera D."/>
            <person name="Hendrix R.W."/>
            <person name="Hatfull G.F."/>
        </authorList>
    </citation>
    <scope>NUCLEOTIDE SEQUENCE</scope>
</reference>
<keyword evidence="2 4" id="KW-0694">RNA-binding</keyword>
<dbReference type="PANTHER" id="PTHR23139">
    <property type="entry name" value="RNA-BINDING PROTEIN"/>
    <property type="match status" value="1"/>
</dbReference>
<accession>A0A1D2ADE9</accession>
<evidence type="ECO:0000256" key="4">
    <source>
        <dbReference type="PROSITE-ProRule" id="PRU00176"/>
    </source>
</evidence>
<organism evidence="7">
    <name type="scientific">Auxenochlorella protothecoides</name>
    <name type="common">Green microalga</name>
    <name type="synonym">Chlorella protothecoides</name>
    <dbReference type="NCBI Taxonomy" id="3075"/>
    <lineage>
        <taxon>Eukaryota</taxon>
        <taxon>Viridiplantae</taxon>
        <taxon>Chlorophyta</taxon>
        <taxon>core chlorophytes</taxon>
        <taxon>Trebouxiophyceae</taxon>
        <taxon>Chlorellales</taxon>
        <taxon>Chlorellaceae</taxon>
        <taxon>Auxenochlorella</taxon>
    </lineage>
</organism>
<evidence type="ECO:0000313" key="7">
    <source>
        <dbReference type="EMBL" id="JAT77121.1"/>
    </source>
</evidence>
<dbReference type="InterPro" id="IPR000504">
    <property type="entry name" value="RRM_dom"/>
</dbReference>
<evidence type="ECO:0000259" key="6">
    <source>
        <dbReference type="PROSITE" id="PS50102"/>
    </source>
</evidence>
<evidence type="ECO:0000256" key="2">
    <source>
        <dbReference type="ARBA" id="ARBA00022884"/>
    </source>
</evidence>
<dbReference type="InterPro" id="IPR035979">
    <property type="entry name" value="RBD_domain_sf"/>
</dbReference>
<feature type="compositionally biased region" description="Basic and acidic residues" evidence="5">
    <location>
        <begin position="24"/>
        <end position="33"/>
    </location>
</feature>
<feature type="compositionally biased region" description="Basic residues" evidence="5">
    <location>
        <begin position="1"/>
        <end position="23"/>
    </location>
</feature>
<dbReference type="AlphaFoldDB" id="A0A1D2ADE9"/>
<dbReference type="GO" id="GO:0008380">
    <property type="term" value="P:RNA splicing"/>
    <property type="evidence" value="ECO:0007669"/>
    <property type="project" value="UniProtKB-KW"/>
</dbReference>